<dbReference type="InterPro" id="IPR029068">
    <property type="entry name" value="Glyas_Bleomycin-R_OHBP_Dase"/>
</dbReference>
<dbReference type="AlphaFoldDB" id="A0A841SJV1"/>
<gene>
    <name evidence="2" type="ORF">HNR71_007186</name>
</gene>
<reference evidence="2 3" key="1">
    <citation type="submission" date="2020-08" db="EMBL/GenBank/DDBJ databases">
        <title>Sequencing the genomes of 1000 actinobacteria strains.</title>
        <authorList>
            <person name="Klenk H.-P."/>
        </authorList>
    </citation>
    <scope>NUCLEOTIDE SEQUENCE [LARGE SCALE GENOMIC DNA]</scope>
    <source>
        <strain evidence="2 3">DSM 15626</strain>
    </source>
</reference>
<dbReference type="SUPFAM" id="SSF54593">
    <property type="entry name" value="Glyoxalase/Bleomycin resistance protein/Dihydroxybiphenyl dioxygenase"/>
    <property type="match status" value="1"/>
</dbReference>
<dbReference type="RefSeq" id="WP_238355624.1">
    <property type="nucleotide sequence ID" value="NZ_BAAAGT010000016.1"/>
</dbReference>
<feature type="domain" description="Glyoxalase-like" evidence="1">
    <location>
        <begin position="253"/>
        <end position="354"/>
    </location>
</feature>
<dbReference type="PANTHER" id="PTHR35908:SF1">
    <property type="entry name" value="CONSERVED PROTEIN"/>
    <property type="match status" value="1"/>
</dbReference>
<sequence length="362" mass="39211">MDDGMPGWRVIGRGPMTWFERPSLSAGAELAQRVAAAGVPAELDLRPTGVRVRVADAEAARRVSAVAGAEGDPTGLQELRIVIDAVHPARIQEFWAMALDDDPRLAIRPTTDIRPLRNRFHVDVVRPASIVEAARGDRTPTGPWGVMLADDEGNELDLVPGDPLAPEAADWHTLFAAMVFYPTTQAVELATTVADLADLPLMIDLRPDGVLIHHGKDAWEQAGRQFVELAVQIQNAAHALGLAADPARPRFVQIGIDAVDVPAIHAFWTTALGYTPDPRWEAGDSFDPRGAGPGLIFQQMQANDVDRRAQRNRIRIELGIPHDQLAARVEQAVAAGGQLSADRRTVIDPEGNELVFSPAFPQ</sequence>
<evidence type="ECO:0000313" key="2">
    <source>
        <dbReference type="EMBL" id="MBB6571549.1"/>
    </source>
</evidence>
<dbReference type="PANTHER" id="PTHR35908">
    <property type="entry name" value="HYPOTHETICAL FUSION PROTEIN"/>
    <property type="match status" value="1"/>
</dbReference>
<evidence type="ECO:0000259" key="1">
    <source>
        <dbReference type="Pfam" id="PF18029"/>
    </source>
</evidence>
<dbReference type="Pfam" id="PF18029">
    <property type="entry name" value="Glyoxalase_6"/>
    <property type="match status" value="1"/>
</dbReference>
<name>A0A841SJV1_9ACTN</name>
<protein>
    <recommendedName>
        <fullName evidence="1">Glyoxalase-like domain-containing protein</fullName>
    </recommendedName>
</protein>
<organism evidence="2 3">
    <name type="scientific">Kribbella sandramycini</name>
    <dbReference type="NCBI Taxonomy" id="60450"/>
    <lineage>
        <taxon>Bacteria</taxon>
        <taxon>Bacillati</taxon>
        <taxon>Actinomycetota</taxon>
        <taxon>Actinomycetes</taxon>
        <taxon>Propionibacteriales</taxon>
        <taxon>Kribbellaceae</taxon>
        <taxon>Kribbella</taxon>
    </lineage>
</organism>
<dbReference type="Gene3D" id="3.10.180.10">
    <property type="entry name" value="2,3-Dihydroxybiphenyl 1,2-Dioxygenase, domain 1"/>
    <property type="match status" value="1"/>
</dbReference>
<evidence type="ECO:0000313" key="3">
    <source>
        <dbReference type="Proteomes" id="UP000553957"/>
    </source>
</evidence>
<accession>A0A841SJV1</accession>
<dbReference type="Proteomes" id="UP000553957">
    <property type="component" value="Unassembled WGS sequence"/>
</dbReference>
<comment type="caution">
    <text evidence="2">The sequence shown here is derived from an EMBL/GenBank/DDBJ whole genome shotgun (WGS) entry which is preliminary data.</text>
</comment>
<dbReference type="EMBL" id="JACHKF010000001">
    <property type="protein sequence ID" value="MBB6571549.1"/>
    <property type="molecule type" value="Genomic_DNA"/>
</dbReference>
<dbReference type="InterPro" id="IPR041581">
    <property type="entry name" value="Glyoxalase_6"/>
</dbReference>
<proteinExistence type="predicted"/>